<protein>
    <submittedName>
        <fullName evidence="2">Uncharacterized protein</fullName>
    </submittedName>
</protein>
<dbReference type="STRING" id="1168289.GCA_000259075_02921"/>
<organism evidence="2 3">
    <name type="scientific">Marinilabilia salmonicolor</name>
    <dbReference type="NCBI Taxonomy" id="989"/>
    <lineage>
        <taxon>Bacteria</taxon>
        <taxon>Pseudomonadati</taxon>
        <taxon>Bacteroidota</taxon>
        <taxon>Bacteroidia</taxon>
        <taxon>Marinilabiliales</taxon>
        <taxon>Marinilabiliaceae</taxon>
        <taxon>Marinilabilia</taxon>
    </lineage>
</organism>
<name>A0A2T0XDE9_9BACT</name>
<feature type="chain" id="PRO_5030056614" evidence="1">
    <location>
        <begin position="18"/>
        <end position="470"/>
    </location>
</feature>
<dbReference type="RefSeq" id="WP_106153801.1">
    <property type="nucleotide sequence ID" value="NZ_PVTS01000013.1"/>
</dbReference>
<comment type="caution">
    <text evidence="2">The sequence shown here is derived from an EMBL/GenBank/DDBJ whole genome shotgun (WGS) entry which is preliminary data.</text>
</comment>
<evidence type="ECO:0000256" key="1">
    <source>
        <dbReference type="SAM" id="SignalP"/>
    </source>
</evidence>
<dbReference type="InterPro" id="IPR036181">
    <property type="entry name" value="MIT_dom_sf"/>
</dbReference>
<evidence type="ECO:0000313" key="3">
    <source>
        <dbReference type="Proteomes" id="UP000252733"/>
    </source>
</evidence>
<gene>
    <name evidence="2" type="ORF">DFO77_10887</name>
</gene>
<reference evidence="2 3" key="1">
    <citation type="submission" date="2018-07" db="EMBL/GenBank/DDBJ databases">
        <title>Freshwater and sediment microbial communities from various areas in North America, analyzing microbe dynamics in response to fracking.</title>
        <authorList>
            <person name="Lamendella R."/>
        </authorList>
    </citation>
    <scope>NUCLEOTIDE SEQUENCE [LARGE SCALE GENOMIC DNA]</scope>
    <source>
        <strain evidence="2 3">160A</strain>
    </source>
</reference>
<dbReference type="AlphaFoldDB" id="A0A2T0XDE9"/>
<dbReference type="Proteomes" id="UP000252733">
    <property type="component" value="Unassembled WGS sequence"/>
</dbReference>
<dbReference type="OrthoDB" id="1118774at2"/>
<proteinExistence type="predicted"/>
<feature type="signal peptide" evidence="1">
    <location>
        <begin position="1"/>
        <end position="17"/>
    </location>
</feature>
<sequence>MRRLITSLLLLTAFLMAATPQKVRKEKVEIQFETTPLVKLKTQPKTFGSNAFHLNLGGLERTNSSPDLIVLNNVYPAAKLSNWWLEDPTSIDAGQRYDKSFYTQPYTTTVKDKDGNIIFHRVYSVFEAESGEPVNGTLRSELSVQLHQARELSYLFSPNYVPKFDIKLFYIKKSDNHDDINSAVEDAKRAIELHNNKEYEKAKPEFEKALNKWMAALDEKDLSDKNARINESVTKGLYQNVIQILAILGNFEEAEEIKTTASEEIGGFYNLALNGHNFLTDNLKMITKGNNGASNFKFVDLEYDESVKPMIEGENRMKPDSPNDIRNLLTGSWRFMCITTDNLPASIEDFDPTNRPENLLGDVRDRILHLNPDGTSIEQRGSWEEGDEQIMDRGFSGFWRFAPGPKNKFYLMFGTEEEDFENIQENYDYFEVMDVWYINDKKMILKITNYNPDMDGYGFYVQLQRIPMVM</sequence>
<accession>A0A2T0XDE9</accession>
<dbReference type="SUPFAM" id="SSF116846">
    <property type="entry name" value="MIT domain"/>
    <property type="match status" value="1"/>
</dbReference>
<dbReference type="EMBL" id="QPIZ01000008">
    <property type="protein sequence ID" value="RCW36645.1"/>
    <property type="molecule type" value="Genomic_DNA"/>
</dbReference>
<keyword evidence="3" id="KW-1185">Reference proteome</keyword>
<keyword evidence="1" id="KW-0732">Signal</keyword>
<evidence type="ECO:0000313" key="2">
    <source>
        <dbReference type="EMBL" id="RCW36645.1"/>
    </source>
</evidence>